<evidence type="ECO:0000256" key="5">
    <source>
        <dbReference type="SAM" id="MobiDB-lite"/>
    </source>
</evidence>
<dbReference type="InterPro" id="IPR019786">
    <property type="entry name" value="Zinc_finger_PHD-type_CS"/>
</dbReference>
<dbReference type="Proteomes" id="UP000828390">
    <property type="component" value="Unassembled WGS sequence"/>
</dbReference>
<dbReference type="InterPro" id="IPR013083">
    <property type="entry name" value="Znf_RING/FYVE/PHD"/>
</dbReference>
<evidence type="ECO:0000256" key="1">
    <source>
        <dbReference type="ARBA" id="ARBA00022723"/>
    </source>
</evidence>
<evidence type="ECO:0000256" key="3">
    <source>
        <dbReference type="ARBA" id="ARBA00022833"/>
    </source>
</evidence>
<gene>
    <name evidence="7" type="ORF">DPMN_072109</name>
</gene>
<feature type="domain" description="PHD-type" evidence="6">
    <location>
        <begin position="475"/>
        <end position="530"/>
    </location>
</feature>
<proteinExistence type="predicted"/>
<sequence length="530" mass="60587">MNEITKFCEKEFFALNAIMDYMNITEPVQVKPETLTKFIEKCHQHQISAQYKLNCMLCFPNTNILSGHWYITYKLTVAIRQFILSRKEKLFPSAEKEISKRQVTNASKARIRYVGGYCIHKIKEEQVSIVKTHMYSKSVEAQEKYEKASNVLTIVQGMREKEEHLKKKNTSDPDSLMDTIRKQCTNKGLTHISDELYQFFVKLCEICLTLLIDKNLNEKGELLFDHCFTEIKRSTELTDLFTHACSVSNAMESTGQSLILPSENSHQIEAVMNGILKKVSIMEYLFTLVIKKFLFIMLVQFRADLIQAFEVAKTMSHRQQIQLRKKKEESLKSITFKTITDDNTDRKHMSHSLLQGMLLRKTAILEPMTKPQLLVLCKAYNLPAKTQSKKAESVKVLTEGILNSQCMSKTEVFVPHASTSAQEPVPSTSTMSSCSTHDSGEPTTHTSRGNVSEAIPITSVLELPILDMETVESDEELCKVCHTKGKSNVEWIQCNSCNQWLHRNCAGLRSKAKWNKFQDEGIPFMCTECI</sequence>
<dbReference type="PROSITE" id="PS50016">
    <property type="entry name" value="ZF_PHD_2"/>
    <property type="match status" value="1"/>
</dbReference>
<organism evidence="7 8">
    <name type="scientific">Dreissena polymorpha</name>
    <name type="common">Zebra mussel</name>
    <name type="synonym">Mytilus polymorpha</name>
    <dbReference type="NCBI Taxonomy" id="45954"/>
    <lineage>
        <taxon>Eukaryota</taxon>
        <taxon>Metazoa</taxon>
        <taxon>Spiralia</taxon>
        <taxon>Lophotrochozoa</taxon>
        <taxon>Mollusca</taxon>
        <taxon>Bivalvia</taxon>
        <taxon>Autobranchia</taxon>
        <taxon>Heteroconchia</taxon>
        <taxon>Euheterodonta</taxon>
        <taxon>Imparidentia</taxon>
        <taxon>Neoheterodontei</taxon>
        <taxon>Myida</taxon>
        <taxon>Dreissenoidea</taxon>
        <taxon>Dreissenidae</taxon>
        <taxon>Dreissena</taxon>
    </lineage>
</organism>
<name>A0A9D3Z902_DREPO</name>
<feature type="region of interest" description="Disordered" evidence="5">
    <location>
        <begin position="417"/>
        <end position="449"/>
    </location>
</feature>
<accession>A0A9D3Z902</accession>
<evidence type="ECO:0000256" key="2">
    <source>
        <dbReference type="ARBA" id="ARBA00022771"/>
    </source>
</evidence>
<dbReference type="InterPro" id="IPR001965">
    <property type="entry name" value="Znf_PHD"/>
</dbReference>
<dbReference type="EMBL" id="JAIWYP010000014">
    <property type="protein sequence ID" value="KAH3712409.1"/>
    <property type="molecule type" value="Genomic_DNA"/>
</dbReference>
<comment type="caution">
    <text evidence="7">The sequence shown here is derived from an EMBL/GenBank/DDBJ whole genome shotgun (WGS) entry which is preliminary data.</text>
</comment>
<evidence type="ECO:0000256" key="4">
    <source>
        <dbReference type="PROSITE-ProRule" id="PRU00146"/>
    </source>
</evidence>
<evidence type="ECO:0000313" key="7">
    <source>
        <dbReference type="EMBL" id="KAH3712409.1"/>
    </source>
</evidence>
<reference evidence="7" key="2">
    <citation type="submission" date="2020-11" db="EMBL/GenBank/DDBJ databases">
        <authorList>
            <person name="McCartney M.A."/>
            <person name="Auch B."/>
            <person name="Kono T."/>
            <person name="Mallez S."/>
            <person name="Becker A."/>
            <person name="Gohl D.M."/>
            <person name="Silverstein K.A.T."/>
            <person name="Koren S."/>
            <person name="Bechman K.B."/>
            <person name="Herman A."/>
            <person name="Abrahante J.E."/>
            <person name="Garbe J."/>
        </authorList>
    </citation>
    <scope>NUCLEOTIDE SEQUENCE</scope>
    <source>
        <strain evidence="7">Duluth1</strain>
        <tissue evidence="7">Whole animal</tissue>
    </source>
</reference>
<dbReference type="CDD" id="cd15489">
    <property type="entry name" value="PHD_SF"/>
    <property type="match status" value="1"/>
</dbReference>
<evidence type="ECO:0000259" key="6">
    <source>
        <dbReference type="PROSITE" id="PS50016"/>
    </source>
</evidence>
<keyword evidence="1" id="KW-0479">Metal-binding</keyword>
<protein>
    <recommendedName>
        <fullName evidence="6">PHD-type domain-containing protein</fullName>
    </recommendedName>
</protein>
<dbReference type="PROSITE" id="PS01359">
    <property type="entry name" value="ZF_PHD_1"/>
    <property type="match status" value="1"/>
</dbReference>
<dbReference type="AlphaFoldDB" id="A0A9D3Z902"/>
<dbReference type="InterPro" id="IPR011011">
    <property type="entry name" value="Znf_FYVE_PHD"/>
</dbReference>
<dbReference type="SMART" id="SM00249">
    <property type="entry name" value="PHD"/>
    <property type="match status" value="1"/>
</dbReference>
<evidence type="ECO:0000313" key="8">
    <source>
        <dbReference type="Proteomes" id="UP000828390"/>
    </source>
</evidence>
<dbReference type="SUPFAM" id="SSF57903">
    <property type="entry name" value="FYVE/PHD zinc finger"/>
    <property type="match status" value="1"/>
</dbReference>
<keyword evidence="3" id="KW-0862">Zinc</keyword>
<reference evidence="7" key="1">
    <citation type="journal article" date="2019" name="bioRxiv">
        <title>The Genome of the Zebra Mussel, Dreissena polymorpha: A Resource for Invasive Species Research.</title>
        <authorList>
            <person name="McCartney M.A."/>
            <person name="Auch B."/>
            <person name="Kono T."/>
            <person name="Mallez S."/>
            <person name="Zhang Y."/>
            <person name="Obille A."/>
            <person name="Becker A."/>
            <person name="Abrahante J.E."/>
            <person name="Garbe J."/>
            <person name="Badalamenti J.P."/>
            <person name="Herman A."/>
            <person name="Mangelson H."/>
            <person name="Liachko I."/>
            <person name="Sullivan S."/>
            <person name="Sone E.D."/>
            <person name="Koren S."/>
            <person name="Silverstein K.A.T."/>
            <person name="Beckman K.B."/>
            <person name="Gohl D.M."/>
        </authorList>
    </citation>
    <scope>NUCLEOTIDE SEQUENCE</scope>
    <source>
        <strain evidence="7">Duluth1</strain>
        <tissue evidence="7">Whole animal</tissue>
    </source>
</reference>
<dbReference type="Gene3D" id="3.30.40.10">
    <property type="entry name" value="Zinc/RING finger domain, C3HC4 (zinc finger)"/>
    <property type="match status" value="1"/>
</dbReference>
<dbReference type="GO" id="GO:0008270">
    <property type="term" value="F:zinc ion binding"/>
    <property type="evidence" value="ECO:0007669"/>
    <property type="project" value="UniProtKB-KW"/>
</dbReference>
<dbReference type="InterPro" id="IPR019787">
    <property type="entry name" value="Znf_PHD-finger"/>
</dbReference>
<keyword evidence="2 4" id="KW-0863">Zinc-finger</keyword>
<keyword evidence="8" id="KW-1185">Reference proteome</keyword>